<sequence>IKPYGDDFSKKQMRIWKESESVRKVHEDLYMQAYTKKCHLDLISIGGYIQRELPFDEN</sequence>
<protein>
    <submittedName>
        <fullName evidence="1">14791_t:CDS:1</fullName>
    </submittedName>
</protein>
<dbReference type="EMBL" id="CAJVPQ010029478">
    <property type="protein sequence ID" value="CAG8774979.1"/>
    <property type="molecule type" value="Genomic_DNA"/>
</dbReference>
<dbReference type="AlphaFoldDB" id="A0A9N9JCD7"/>
<organism evidence="1 2">
    <name type="scientific">Funneliformis caledonium</name>
    <dbReference type="NCBI Taxonomy" id="1117310"/>
    <lineage>
        <taxon>Eukaryota</taxon>
        <taxon>Fungi</taxon>
        <taxon>Fungi incertae sedis</taxon>
        <taxon>Mucoromycota</taxon>
        <taxon>Glomeromycotina</taxon>
        <taxon>Glomeromycetes</taxon>
        <taxon>Glomerales</taxon>
        <taxon>Glomeraceae</taxon>
        <taxon>Funneliformis</taxon>
    </lineage>
</organism>
<proteinExistence type="predicted"/>
<reference evidence="1" key="1">
    <citation type="submission" date="2021-06" db="EMBL/GenBank/DDBJ databases">
        <authorList>
            <person name="Kallberg Y."/>
            <person name="Tangrot J."/>
            <person name="Rosling A."/>
        </authorList>
    </citation>
    <scope>NUCLEOTIDE SEQUENCE</scope>
    <source>
        <strain evidence="1">UK204</strain>
    </source>
</reference>
<comment type="caution">
    <text evidence="1">The sequence shown here is derived from an EMBL/GenBank/DDBJ whole genome shotgun (WGS) entry which is preliminary data.</text>
</comment>
<dbReference type="Proteomes" id="UP000789570">
    <property type="component" value="Unassembled WGS sequence"/>
</dbReference>
<accession>A0A9N9JCD7</accession>
<evidence type="ECO:0000313" key="2">
    <source>
        <dbReference type="Proteomes" id="UP000789570"/>
    </source>
</evidence>
<feature type="non-terminal residue" evidence="1">
    <location>
        <position position="58"/>
    </location>
</feature>
<keyword evidence="2" id="KW-1185">Reference proteome</keyword>
<evidence type="ECO:0000313" key="1">
    <source>
        <dbReference type="EMBL" id="CAG8774979.1"/>
    </source>
</evidence>
<gene>
    <name evidence="1" type="ORF">FCALED_LOCUS17768</name>
</gene>
<name>A0A9N9JCD7_9GLOM</name>